<feature type="transmembrane region" description="Helical" evidence="8">
    <location>
        <begin position="61"/>
        <end position="83"/>
    </location>
</feature>
<dbReference type="PANTHER" id="PTHR47019">
    <property type="entry name" value="LIPID II FLIPPASE MURJ"/>
    <property type="match status" value="1"/>
</dbReference>
<evidence type="ECO:0008006" key="11">
    <source>
        <dbReference type="Google" id="ProtNLM"/>
    </source>
</evidence>
<evidence type="ECO:0000313" key="9">
    <source>
        <dbReference type="EMBL" id="QEU12085.1"/>
    </source>
</evidence>
<keyword evidence="7 8" id="KW-0472">Membrane</keyword>
<reference evidence="9 10" key="1">
    <citation type="submission" date="2019-09" db="EMBL/GenBank/DDBJ databases">
        <title>FDA dAtabase for Regulatory Grade micrObial Sequences (FDA-ARGOS): Supporting development and validation of Infectious Disease Dx tests.</title>
        <authorList>
            <person name="Sciortino C."/>
            <person name="Tallon L."/>
            <person name="Sadzewicz L."/>
            <person name="Vavikolanu K."/>
            <person name="Mehta A."/>
            <person name="Aluvathingal J."/>
            <person name="Nadendla S."/>
            <person name="Nandy P."/>
            <person name="Geyer C."/>
            <person name="Yan Y."/>
            <person name="Sichtig H."/>
        </authorList>
    </citation>
    <scope>NUCLEOTIDE SEQUENCE [LARGE SCALE GENOMIC DNA]</scope>
    <source>
        <strain evidence="9 10">FDAARGOS_640</strain>
    </source>
</reference>
<keyword evidence="10" id="KW-1185">Reference proteome</keyword>
<feature type="transmembrane region" description="Helical" evidence="8">
    <location>
        <begin position="154"/>
        <end position="174"/>
    </location>
</feature>
<feature type="transmembrane region" description="Helical" evidence="8">
    <location>
        <begin position="20"/>
        <end position="41"/>
    </location>
</feature>
<feature type="transmembrane region" description="Helical" evidence="8">
    <location>
        <begin position="514"/>
        <end position="538"/>
    </location>
</feature>
<evidence type="ECO:0000256" key="6">
    <source>
        <dbReference type="ARBA" id="ARBA00022989"/>
    </source>
</evidence>
<evidence type="ECO:0000256" key="5">
    <source>
        <dbReference type="ARBA" id="ARBA00022984"/>
    </source>
</evidence>
<dbReference type="Proteomes" id="UP000323865">
    <property type="component" value="Chromosome"/>
</dbReference>
<feature type="transmembrane region" description="Helical" evidence="8">
    <location>
        <begin position="415"/>
        <end position="435"/>
    </location>
</feature>
<feature type="transmembrane region" description="Helical" evidence="8">
    <location>
        <begin position="264"/>
        <end position="288"/>
    </location>
</feature>
<evidence type="ECO:0000256" key="8">
    <source>
        <dbReference type="SAM" id="Phobius"/>
    </source>
</evidence>
<feature type="transmembrane region" description="Helical" evidence="8">
    <location>
        <begin position="381"/>
        <end position="403"/>
    </location>
</feature>
<accession>A0ABX6A4M0</accession>
<evidence type="ECO:0000256" key="2">
    <source>
        <dbReference type="ARBA" id="ARBA00022475"/>
    </source>
</evidence>
<dbReference type="EMBL" id="CP044108">
    <property type="protein sequence ID" value="QEU12085.1"/>
    <property type="molecule type" value="Genomic_DNA"/>
</dbReference>
<feature type="transmembrane region" description="Helical" evidence="8">
    <location>
        <begin position="104"/>
        <end position="128"/>
    </location>
</feature>
<name>A0ABX6A4M0_9MICO</name>
<comment type="subcellular location">
    <subcellularLocation>
        <location evidence="1">Cell membrane</location>
        <topology evidence="1">Multi-pass membrane protein</topology>
    </subcellularLocation>
</comment>
<evidence type="ECO:0000256" key="3">
    <source>
        <dbReference type="ARBA" id="ARBA00022692"/>
    </source>
</evidence>
<keyword evidence="6 8" id="KW-1133">Transmembrane helix</keyword>
<dbReference type="PRINTS" id="PR01806">
    <property type="entry name" value="VIRFACTRMVIN"/>
</dbReference>
<dbReference type="PANTHER" id="PTHR47019:SF1">
    <property type="entry name" value="LIPID II FLIPPASE MURJ"/>
    <property type="match status" value="1"/>
</dbReference>
<dbReference type="Pfam" id="PF03023">
    <property type="entry name" value="MurJ"/>
    <property type="match status" value="1"/>
</dbReference>
<keyword evidence="4" id="KW-0133">Cell shape</keyword>
<keyword evidence="2" id="KW-1003">Cell membrane</keyword>
<evidence type="ECO:0000313" key="10">
    <source>
        <dbReference type="Proteomes" id="UP000323865"/>
    </source>
</evidence>
<dbReference type="InterPro" id="IPR004268">
    <property type="entry name" value="MurJ"/>
</dbReference>
<feature type="transmembrane region" description="Helical" evidence="8">
    <location>
        <begin position="308"/>
        <end position="326"/>
    </location>
</feature>
<feature type="transmembrane region" description="Helical" evidence="8">
    <location>
        <begin position="447"/>
        <end position="468"/>
    </location>
</feature>
<evidence type="ECO:0000256" key="4">
    <source>
        <dbReference type="ARBA" id="ARBA00022960"/>
    </source>
</evidence>
<feature type="transmembrane region" description="Helical" evidence="8">
    <location>
        <begin position="181"/>
        <end position="202"/>
    </location>
</feature>
<organism evidence="9 10">
    <name type="scientific">Dermabacter vaginalis</name>
    <dbReference type="NCBI Taxonomy" id="1630135"/>
    <lineage>
        <taxon>Bacteria</taxon>
        <taxon>Bacillati</taxon>
        <taxon>Actinomycetota</taxon>
        <taxon>Actinomycetes</taxon>
        <taxon>Micrococcales</taxon>
        <taxon>Dermabacteraceae</taxon>
        <taxon>Dermabacter</taxon>
    </lineage>
</organism>
<gene>
    <name evidence="9" type="ORF">FOB48_07085</name>
</gene>
<evidence type="ECO:0000256" key="1">
    <source>
        <dbReference type="ARBA" id="ARBA00004651"/>
    </source>
</evidence>
<sequence>MGEVMTAPSRTSSLVRATGLIAAITVLARLAGFVRYLVFGASVGAGEIGTAYASANLVPSVLFEVAAGGALASMVIPLIAGVLEESPRERHGGSRPVSHESASGIVSALLTWSVLLTLVLAAVLWVVAPVLAQVILGSGALAAQTPAIDLGARLMRVFALQLPFYAVTIVLGAYLQARRKFFWPALAPLVSSVVVMGTYGIYALTIPVGVSPATLSTVSEAALGWGTTLGVVAMALCVLIPAVRFGFAYRPRLALPRGVRSRALGLAGSGLATVGAQQLTMALILALAVRAGGTGTLPLFQYGQAVHLLPYAVLLVPVMTSVFPELSELRALGDRVKFSALTLRSVQTVVAFAAVGGAALWGAGMPIDRFFVVVDRSGIRGVGAVTAALAMGLIAYGIVMLTTKVLYAALRPGEALAIGATGWGIAGVLILVTVVTSPPRTTATAGVLFGLCISAGMWIASIGALNLIRERVLVREHVRPLVTTVLASIIASALGSIAGLGLAKLLGELFRGVWGTLILGIGTGVAGAAVCLGVLMLADRSLAAPVLGLVSRLVKIPKEA</sequence>
<evidence type="ECO:0000256" key="7">
    <source>
        <dbReference type="ARBA" id="ARBA00023136"/>
    </source>
</evidence>
<feature type="transmembrane region" description="Helical" evidence="8">
    <location>
        <begin position="338"/>
        <end position="361"/>
    </location>
</feature>
<feature type="transmembrane region" description="Helical" evidence="8">
    <location>
        <begin position="222"/>
        <end position="243"/>
    </location>
</feature>
<keyword evidence="3 8" id="KW-0812">Transmembrane</keyword>
<proteinExistence type="predicted"/>
<protein>
    <recommendedName>
        <fullName evidence="11">Virulence factor MviN</fullName>
    </recommendedName>
</protein>
<dbReference type="InterPro" id="IPR051050">
    <property type="entry name" value="Lipid_II_flippase_MurJ/MviN"/>
</dbReference>
<keyword evidence="5" id="KW-0573">Peptidoglycan synthesis</keyword>
<feature type="transmembrane region" description="Helical" evidence="8">
    <location>
        <begin position="480"/>
        <end position="502"/>
    </location>
</feature>